<evidence type="ECO:0000313" key="2">
    <source>
        <dbReference type="EMBL" id="MDO6413609.1"/>
    </source>
</evidence>
<dbReference type="NCBIfam" id="TIGR01709">
    <property type="entry name" value="typeII_sec_gspL"/>
    <property type="match status" value="1"/>
</dbReference>
<accession>A0ABT8Y796</accession>
<dbReference type="RefSeq" id="WP_303540199.1">
    <property type="nucleotide sequence ID" value="NZ_JAUOTP010000002.1"/>
</dbReference>
<feature type="domain" description="GspL cytoplasmic actin-ATPase-like" evidence="1">
    <location>
        <begin position="34"/>
        <end position="214"/>
    </location>
</feature>
<reference evidence="2" key="1">
    <citation type="submission" date="2023-07" db="EMBL/GenBank/DDBJ databases">
        <authorList>
            <person name="Kim M."/>
        </authorList>
    </citation>
    <scope>NUCLEOTIDE SEQUENCE</scope>
    <source>
        <strain evidence="2">BIUV-7</strain>
    </source>
</reference>
<comment type="caution">
    <text evidence="2">The sequence shown here is derived from an EMBL/GenBank/DDBJ whole genome shotgun (WGS) entry which is preliminary data.</text>
</comment>
<dbReference type="InterPro" id="IPR007812">
    <property type="entry name" value="T2SS_protein-GspL"/>
</dbReference>
<organism evidence="2 3">
    <name type="scientific">Sphingomonas natans</name>
    <dbReference type="NCBI Taxonomy" id="3063330"/>
    <lineage>
        <taxon>Bacteria</taxon>
        <taxon>Pseudomonadati</taxon>
        <taxon>Pseudomonadota</taxon>
        <taxon>Alphaproteobacteria</taxon>
        <taxon>Sphingomonadales</taxon>
        <taxon>Sphingomonadaceae</taxon>
        <taxon>Sphingomonas</taxon>
    </lineage>
</organism>
<protein>
    <submittedName>
        <fullName evidence="2">Type II secretion system protein GspL</fullName>
    </submittedName>
</protein>
<keyword evidence="3" id="KW-1185">Reference proteome</keyword>
<dbReference type="CDD" id="cd24017">
    <property type="entry name" value="ASKHA_T2SSL_N"/>
    <property type="match status" value="1"/>
</dbReference>
<evidence type="ECO:0000259" key="1">
    <source>
        <dbReference type="Pfam" id="PF05134"/>
    </source>
</evidence>
<dbReference type="InterPro" id="IPR024230">
    <property type="entry name" value="GspL_cyto_dom"/>
</dbReference>
<dbReference type="Gene3D" id="3.30.420.380">
    <property type="match status" value="1"/>
</dbReference>
<evidence type="ECO:0000313" key="3">
    <source>
        <dbReference type="Proteomes" id="UP001169764"/>
    </source>
</evidence>
<dbReference type="Gene3D" id="3.30.1360.100">
    <property type="entry name" value="General secretion pathway protein M, EpsM"/>
    <property type="match status" value="1"/>
</dbReference>
<dbReference type="SUPFAM" id="SSF53067">
    <property type="entry name" value="Actin-like ATPase domain"/>
    <property type="match status" value="1"/>
</dbReference>
<name>A0ABT8Y796_9SPHN</name>
<dbReference type="InterPro" id="IPR043129">
    <property type="entry name" value="ATPase_NBD"/>
</dbReference>
<dbReference type="PIRSF" id="PIRSF015761">
    <property type="entry name" value="Protein_L"/>
    <property type="match status" value="1"/>
</dbReference>
<gene>
    <name evidence="2" type="primary">gspL</name>
    <name evidence="2" type="ORF">Q4F19_04360</name>
</gene>
<dbReference type="Proteomes" id="UP001169764">
    <property type="component" value="Unassembled WGS sequence"/>
</dbReference>
<sequence length="375" mass="38341">MSLRPNDASLAPENTGAGIWTIDGDSLVNLERFDVGPAIVLLPAEEVLLLSVSLPIANQRRRLETLPFAIEDRIAQPIGDVHAALGAELAAQTYLAGIVSHERMRACVALLAEFGLEQAALIPDVLGLPVPPPGAWSLDIAAGRALVRVEDGTGFALPVENLATAWAAAGRPRALSYGEASPSEIPAEPASYEEDALAARLTRPALDLRQGLYAAPRRAVSPLWQRIAMVAAAGALAHAAIAGVDTIAVQHIASVKAGEMRGIVQQIAPGAVIGDDVAASAAEILPANGAGPSSFLPLFGRVGAALKPLGSAVRMHAISYDGSANTMSIEVEAATIEGLQQIGSALTAAGIQAQAGAASQSDGKAVGAFLIRGTA</sequence>
<proteinExistence type="predicted"/>
<dbReference type="Pfam" id="PF05134">
    <property type="entry name" value="T2SSL"/>
    <property type="match status" value="1"/>
</dbReference>
<dbReference type="EMBL" id="JAUOTP010000002">
    <property type="protein sequence ID" value="MDO6413609.1"/>
    <property type="molecule type" value="Genomic_DNA"/>
</dbReference>